<dbReference type="AlphaFoldDB" id="A0A3D8PP69"/>
<name>A0A3D8PP69_9BACI</name>
<protein>
    <submittedName>
        <fullName evidence="1">Uncharacterized protein</fullName>
    </submittedName>
</protein>
<keyword evidence="2" id="KW-1185">Reference proteome</keyword>
<comment type="caution">
    <text evidence="1">The sequence shown here is derived from an EMBL/GenBank/DDBJ whole genome shotgun (WGS) entry which is preliminary data.</text>
</comment>
<organism evidence="1 2">
    <name type="scientific">Oceanobacillus arenosus</name>
    <dbReference type="NCBI Taxonomy" id="1229153"/>
    <lineage>
        <taxon>Bacteria</taxon>
        <taxon>Bacillati</taxon>
        <taxon>Bacillota</taxon>
        <taxon>Bacilli</taxon>
        <taxon>Bacillales</taxon>
        <taxon>Bacillaceae</taxon>
        <taxon>Oceanobacillus</taxon>
    </lineage>
</organism>
<evidence type="ECO:0000313" key="2">
    <source>
        <dbReference type="Proteomes" id="UP000257143"/>
    </source>
</evidence>
<sequence length="135" mass="15542">MDPLKQLIADKKEQLKPVIGEIRELKKIKTENGIYDKITKLEKMRSELEGSIKRFGPSKMQPMQVGIIVINYKLYTQFIKKLKGFVITEEILEDKLVIKYYKGNIKGELQLNDLSPVFPEGSVFPEGKLQETSIL</sequence>
<dbReference type="RefSeq" id="WP_115774259.1">
    <property type="nucleotide sequence ID" value="NZ_PIOC01000023.1"/>
</dbReference>
<proteinExistence type="predicted"/>
<dbReference type="EMBL" id="PIOC01000023">
    <property type="protein sequence ID" value="RDW17028.1"/>
    <property type="molecule type" value="Genomic_DNA"/>
</dbReference>
<dbReference type="OrthoDB" id="9794671at2"/>
<accession>A0A3D8PP69</accession>
<gene>
    <name evidence="1" type="ORF">CWR48_15615</name>
</gene>
<dbReference type="Proteomes" id="UP000257143">
    <property type="component" value="Unassembled WGS sequence"/>
</dbReference>
<reference evidence="2" key="1">
    <citation type="submission" date="2017-11" db="EMBL/GenBank/DDBJ databases">
        <authorList>
            <person name="Zhu W."/>
        </authorList>
    </citation>
    <scope>NUCLEOTIDE SEQUENCE [LARGE SCALE GENOMIC DNA]</scope>
    <source>
        <strain evidence="2">CAU 1183</strain>
    </source>
</reference>
<evidence type="ECO:0000313" key="1">
    <source>
        <dbReference type="EMBL" id="RDW17028.1"/>
    </source>
</evidence>